<protein>
    <submittedName>
        <fullName evidence="1">Uncharacterized protein</fullName>
    </submittedName>
</protein>
<name>A0A3F3PR96_9EURO</name>
<reference evidence="1 2" key="1">
    <citation type="submission" date="2018-07" db="EMBL/GenBank/DDBJ databases">
        <title>The genomes of Aspergillus section Nigri reveals drivers in fungal speciation.</title>
        <authorList>
            <consortium name="DOE Joint Genome Institute"/>
            <person name="Vesth T.C."/>
            <person name="Nybo J."/>
            <person name="Theobald S."/>
            <person name="Brandl J."/>
            <person name="Frisvad J.C."/>
            <person name="Nielsen K.F."/>
            <person name="Lyhne E.K."/>
            <person name="Kogle M.E."/>
            <person name="Kuo A."/>
            <person name="Riley R."/>
            <person name="Clum A."/>
            <person name="Nolan M."/>
            <person name="Lipzen A."/>
            <person name="Salamov A."/>
            <person name="Henrissat B."/>
            <person name="Wiebenga A."/>
            <person name="De vries R.P."/>
            <person name="Grigoriev I.V."/>
            <person name="Mortensen U.H."/>
            <person name="Andersen M.R."/>
            <person name="Baker S.E."/>
        </authorList>
    </citation>
    <scope>NUCLEOTIDE SEQUENCE [LARGE SCALE GENOMIC DNA]</scope>
    <source>
        <strain evidence="1 2">CBS 139.54b</strain>
    </source>
</reference>
<dbReference type="EMBL" id="KZ852069">
    <property type="protein sequence ID" value="RDH29262.1"/>
    <property type="molecule type" value="Genomic_DNA"/>
</dbReference>
<proteinExistence type="predicted"/>
<accession>A0A3F3PR96</accession>
<gene>
    <name evidence="1" type="ORF">BDQ94DRAFT_150868</name>
</gene>
<sequence>MAHGKCVVSAYDSEGLTSCSPAGRLTQAGLRKPTASEVAVFIVTFTTEEIHKILGHISLRRLASQERFVVFGLAVSVSTKDIL</sequence>
<evidence type="ECO:0000313" key="2">
    <source>
        <dbReference type="Proteomes" id="UP000253729"/>
    </source>
</evidence>
<organism evidence="1 2">
    <name type="scientific">Aspergillus welwitschiae</name>
    <dbReference type="NCBI Taxonomy" id="1341132"/>
    <lineage>
        <taxon>Eukaryota</taxon>
        <taxon>Fungi</taxon>
        <taxon>Dikarya</taxon>
        <taxon>Ascomycota</taxon>
        <taxon>Pezizomycotina</taxon>
        <taxon>Eurotiomycetes</taxon>
        <taxon>Eurotiomycetidae</taxon>
        <taxon>Eurotiales</taxon>
        <taxon>Aspergillaceae</taxon>
        <taxon>Aspergillus</taxon>
        <taxon>Aspergillus subgen. Circumdati</taxon>
    </lineage>
</organism>
<dbReference type="Proteomes" id="UP000253729">
    <property type="component" value="Unassembled WGS sequence"/>
</dbReference>
<keyword evidence="2" id="KW-1185">Reference proteome</keyword>
<dbReference type="RefSeq" id="XP_026622284.1">
    <property type="nucleotide sequence ID" value="XM_026767664.1"/>
</dbReference>
<dbReference type="AlphaFoldDB" id="A0A3F3PR96"/>
<evidence type="ECO:0000313" key="1">
    <source>
        <dbReference type="EMBL" id="RDH29262.1"/>
    </source>
</evidence>
<dbReference type="GeneID" id="38136020"/>